<dbReference type="Pfam" id="PF04149">
    <property type="entry name" value="DUF397"/>
    <property type="match status" value="1"/>
</dbReference>
<organism evidence="3 4">
    <name type="scientific">Streptomyces siamensis</name>
    <dbReference type="NCBI Taxonomy" id="1274986"/>
    <lineage>
        <taxon>Bacteria</taxon>
        <taxon>Bacillati</taxon>
        <taxon>Actinomycetota</taxon>
        <taxon>Actinomycetes</taxon>
        <taxon>Kitasatosporales</taxon>
        <taxon>Streptomycetaceae</taxon>
        <taxon>Streptomyces</taxon>
    </lineage>
</organism>
<protein>
    <submittedName>
        <fullName evidence="3">DUF397 domain-containing protein</fullName>
    </submittedName>
</protein>
<feature type="compositionally biased region" description="Basic and acidic residues" evidence="1">
    <location>
        <begin position="1"/>
        <end position="10"/>
    </location>
</feature>
<comment type="caution">
    <text evidence="3">The sequence shown here is derived from an EMBL/GenBank/DDBJ whole genome shotgun (WGS) entry which is preliminary data.</text>
</comment>
<evidence type="ECO:0000256" key="1">
    <source>
        <dbReference type="SAM" id="MobiDB-lite"/>
    </source>
</evidence>
<accession>A0ABP9JF70</accession>
<proteinExistence type="predicted"/>
<name>A0ABP9JF70_9ACTN</name>
<evidence type="ECO:0000259" key="2">
    <source>
        <dbReference type="Pfam" id="PF04149"/>
    </source>
</evidence>
<sequence length="76" mass="7925">MSRHDGRTGRQVDLSGAAWRRSRRSSGNGACVEVAFVEGLVAVRDSKDTGGPALVFAPAEWTAFLDAAGHGDGGRP</sequence>
<feature type="domain" description="DUF397" evidence="2">
    <location>
        <begin position="17"/>
        <end position="68"/>
    </location>
</feature>
<dbReference type="RefSeq" id="WP_345656667.1">
    <property type="nucleotide sequence ID" value="NZ_BAABKB010000032.1"/>
</dbReference>
<dbReference type="Proteomes" id="UP001501759">
    <property type="component" value="Unassembled WGS sequence"/>
</dbReference>
<reference evidence="4" key="1">
    <citation type="journal article" date="2019" name="Int. J. Syst. Evol. Microbiol.">
        <title>The Global Catalogue of Microorganisms (GCM) 10K type strain sequencing project: providing services to taxonomists for standard genome sequencing and annotation.</title>
        <authorList>
            <consortium name="The Broad Institute Genomics Platform"/>
            <consortium name="The Broad Institute Genome Sequencing Center for Infectious Disease"/>
            <person name="Wu L."/>
            <person name="Ma J."/>
        </authorList>
    </citation>
    <scope>NUCLEOTIDE SEQUENCE [LARGE SCALE GENOMIC DNA]</scope>
    <source>
        <strain evidence="4">JCM 18409</strain>
    </source>
</reference>
<feature type="region of interest" description="Disordered" evidence="1">
    <location>
        <begin position="1"/>
        <end position="27"/>
    </location>
</feature>
<evidence type="ECO:0000313" key="3">
    <source>
        <dbReference type="EMBL" id="GAA5029552.1"/>
    </source>
</evidence>
<dbReference type="EMBL" id="BAABKB010000032">
    <property type="protein sequence ID" value="GAA5029552.1"/>
    <property type="molecule type" value="Genomic_DNA"/>
</dbReference>
<feature type="compositionally biased region" description="Low complexity" evidence="1">
    <location>
        <begin position="15"/>
        <end position="27"/>
    </location>
</feature>
<gene>
    <name evidence="3" type="ORF">GCM10023335_68720</name>
</gene>
<dbReference type="InterPro" id="IPR007278">
    <property type="entry name" value="DUF397"/>
</dbReference>
<keyword evidence="4" id="KW-1185">Reference proteome</keyword>
<evidence type="ECO:0000313" key="4">
    <source>
        <dbReference type="Proteomes" id="UP001501759"/>
    </source>
</evidence>